<organism evidence="1 2">
    <name type="scientific">Candidatus Sungiibacteriota bacterium</name>
    <dbReference type="NCBI Taxonomy" id="2750080"/>
    <lineage>
        <taxon>Bacteria</taxon>
        <taxon>Candidatus Sungiibacteriota</taxon>
    </lineage>
</organism>
<evidence type="ECO:0000313" key="1">
    <source>
        <dbReference type="EMBL" id="MBI3627752.1"/>
    </source>
</evidence>
<dbReference type="EMBL" id="JACQCQ010000012">
    <property type="protein sequence ID" value="MBI3627752.1"/>
    <property type="molecule type" value="Genomic_DNA"/>
</dbReference>
<comment type="caution">
    <text evidence="1">The sequence shown here is derived from an EMBL/GenBank/DDBJ whole genome shotgun (WGS) entry which is preliminary data.</text>
</comment>
<sequence length="64" mass="7256">MPDIAVFYLKGENGEYKLTLAHHGCYTIFRIKHPREVMGTPKIFLNSGNIPNCPIHNGERTMAI</sequence>
<name>A0A9D6LS26_9BACT</name>
<evidence type="ECO:0000313" key="2">
    <source>
        <dbReference type="Proteomes" id="UP000808388"/>
    </source>
</evidence>
<dbReference type="AlphaFoldDB" id="A0A9D6LS26"/>
<accession>A0A9D6LS26</accession>
<dbReference type="Proteomes" id="UP000808388">
    <property type="component" value="Unassembled WGS sequence"/>
</dbReference>
<reference evidence="1" key="1">
    <citation type="submission" date="2020-07" db="EMBL/GenBank/DDBJ databases">
        <title>Huge and variable diversity of episymbiotic CPR bacteria and DPANN archaea in groundwater ecosystems.</title>
        <authorList>
            <person name="He C.Y."/>
            <person name="Keren R."/>
            <person name="Whittaker M."/>
            <person name="Farag I.F."/>
            <person name="Doudna J."/>
            <person name="Cate J.H.D."/>
            <person name="Banfield J.F."/>
        </authorList>
    </citation>
    <scope>NUCLEOTIDE SEQUENCE</scope>
    <source>
        <strain evidence="1">NC_groundwater_972_Pr1_S-0.2um_49_27</strain>
    </source>
</reference>
<protein>
    <submittedName>
        <fullName evidence="1">Uncharacterized protein</fullName>
    </submittedName>
</protein>
<gene>
    <name evidence="1" type="ORF">HY220_03365</name>
</gene>
<proteinExistence type="predicted"/>